<dbReference type="RefSeq" id="XP_020301219.1">
    <property type="nucleotide sequence ID" value="XM_020448656.1"/>
</dbReference>
<dbReference type="AlphaFoldDB" id="A0A1S0TKC8"/>
<dbReference type="PANTHER" id="PTHR34401">
    <property type="entry name" value="PROTEIN CBG12388-RELATED"/>
    <property type="match status" value="1"/>
</dbReference>
<feature type="signal peptide" evidence="1">
    <location>
        <begin position="1"/>
        <end position="18"/>
    </location>
</feature>
<dbReference type="OrthoDB" id="5833681at2759"/>
<dbReference type="GeneID" id="9950656"/>
<dbReference type="PANTHER" id="PTHR34401:SF3">
    <property type="entry name" value="DB DOMAIN-CONTAINING PROTEIN"/>
    <property type="match status" value="1"/>
</dbReference>
<organism evidence="2">
    <name type="scientific">Loa loa</name>
    <name type="common">Eye worm</name>
    <name type="synonym">Filaria loa</name>
    <dbReference type="NCBI Taxonomy" id="7209"/>
    <lineage>
        <taxon>Eukaryota</taxon>
        <taxon>Metazoa</taxon>
        <taxon>Ecdysozoa</taxon>
        <taxon>Nematoda</taxon>
        <taxon>Chromadorea</taxon>
        <taxon>Rhabditida</taxon>
        <taxon>Spirurina</taxon>
        <taxon>Spiruromorpha</taxon>
        <taxon>Filarioidea</taxon>
        <taxon>Onchocercidae</taxon>
        <taxon>Loa</taxon>
    </lineage>
</organism>
<evidence type="ECO:0000313" key="2">
    <source>
        <dbReference type="EMBL" id="EFO15326.2"/>
    </source>
</evidence>
<feature type="chain" id="PRO_5010181728" description="DUF19 domain-containing protein" evidence="1">
    <location>
        <begin position="19"/>
        <end position="224"/>
    </location>
</feature>
<protein>
    <recommendedName>
        <fullName evidence="3">DUF19 domain-containing protein</fullName>
    </recommendedName>
</protein>
<evidence type="ECO:0008006" key="3">
    <source>
        <dbReference type="Google" id="ProtNLM"/>
    </source>
</evidence>
<dbReference type="CTD" id="9950656"/>
<keyword evidence="1" id="KW-0732">Signal</keyword>
<dbReference type="EMBL" id="JH712189">
    <property type="protein sequence ID" value="EFO15326.2"/>
    <property type="molecule type" value="Genomic_DNA"/>
</dbReference>
<dbReference type="OMA" id="VQTSKQC"/>
<reference evidence="2" key="1">
    <citation type="submission" date="2012-04" db="EMBL/GenBank/DDBJ databases">
        <title>The Genome Sequence of Loa loa.</title>
        <authorList>
            <consortium name="The Broad Institute Genome Sequencing Platform"/>
            <consortium name="Broad Institute Genome Sequencing Center for Infectious Disease"/>
            <person name="Nutman T.B."/>
            <person name="Fink D.L."/>
            <person name="Russ C."/>
            <person name="Young S."/>
            <person name="Zeng Q."/>
            <person name="Gargeya S."/>
            <person name="Alvarado L."/>
            <person name="Berlin A."/>
            <person name="Chapman S.B."/>
            <person name="Chen Z."/>
            <person name="Freedman E."/>
            <person name="Gellesch M."/>
            <person name="Goldberg J."/>
            <person name="Griggs A."/>
            <person name="Gujja S."/>
            <person name="Heilman E.R."/>
            <person name="Heiman D."/>
            <person name="Howarth C."/>
            <person name="Mehta T."/>
            <person name="Neiman D."/>
            <person name="Pearson M."/>
            <person name="Roberts A."/>
            <person name="Saif S."/>
            <person name="Shea T."/>
            <person name="Shenoy N."/>
            <person name="Sisk P."/>
            <person name="Stolte C."/>
            <person name="Sykes S."/>
            <person name="White J."/>
            <person name="Yandava C."/>
            <person name="Haas B."/>
            <person name="Henn M.R."/>
            <person name="Nusbaum C."/>
            <person name="Birren B."/>
        </authorList>
    </citation>
    <scope>NUCLEOTIDE SEQUENCE [LARGE SCALE GENOMIC DNA]</scope>
</reference>
<evidence type="ECO:0000256" key="1">
    <source>
        <dbReference type="SAM" id="SignalP"/>
    </source>
</evidence>
<name>A0A1S0TKC8_LOALO</name>
<accession>A0A1S0TKC8</accession>
<proteinExistence type="predicted"/>
<gene>
    <name evidence="2" type="ORF">LOAG_13186</name>
</gene>
<sequence>MTILFSFLIIFSGYGIQCELIRQCTCDEIRHCRERMLSLVKPCADKCQRYANKVEANYEMLKNCFLQNEEKLSQTINCTQNIFHNACATKPGYYVQKIYFESLEIAGLAEINRVLGDYARTIQPLIAIGRRFLRCARDCIDRSSKYCYDHLKCGLNLPSNSEIIQKSKHCAIINGFDNIAIQQICFCAASAGISDEARLNWYFPEGEINLRCGAVVPISKSELS</sequence>
<dbReference type="InParanoid" id="A0A1S0TKC8"/>
<dbReference type="KEGG" id="loa:LOAG_13186"/>